<dbReference type="EMBL" id="CAAKNF010000196">
    <property type="protein sequence ID" value="VIO86474.1"/>
    <property type="molecule type" value="Genomic_DNA"/>
</dbReference>
<keyword evidence="3" id="KW-1185">Reference proteome</keyword>
<dbReference type="RefSeq" id="XP_001899460.1">
    <property type="nucleotide sequence ID" value="XM_001899425.1"/>
</dbReference>
<dbReference type="CTD" id="6102889"/>
<evidence type="ECO:0000313" key="1">
    <source>
        <dbReference type="EMBL" id="CRZ25993.1"/>
    </source>
</evidence>
<reference evidence="1" key="2">
    <citation type="submission" date="2012-12" db="EMBL/GenBank/DDBJ databases">
        <authorList>
            <person name="Gao Y.W."/>
            <person name="Fan S.T."/>
            <person name="Sun H.T."/>
            <person name="Wang Z."/>
            <person name="Gao X.L."/>
            <person name="Li Y.G."/>
            <person name="Wang T.C."/>
            <person name="Zhang K."/>
            <person name="Xu W.W."/>
            <person name="Yu Z.J."/>
            <person name="Xia X.Z."/>
        </authorList>
    </citation>
    <scope>NUCLEOTIDE SEQUENCE</scope>
    <source>
        <strain evidence="1">FR3</strain>
    </source>
</reference>
<sequence length="108" mass="12603">MFRDRHCFVHTHNLHVQRREHCGVGVADEYAVLAIFLEARHKDVFLWTRYGDSGSSYYTLASHHDSERKDKDGGNRLLMLCMYKHVRTHAYLCALGRMLWCVASILHA</sequence>
<reference evidence="4" key="4">
    <citation type="submission" date="2019-12" db="UniProtKB">
        <authorList>
            <consortium name="WormBaseParasite"/>
        </authorList>
    </citation>
    <scope>IDENTIFICATION</scope>
</reference>
<organism evidence="3 4">
    <name type="scientific">Brugia malayi</name>
    <name type="common">Filarial nematode worm</name>
    <dbReference type="NCBI Taxonomy" id="6279"/>
    <lineage>
        <taxon>Eukaryota</taxon>
        <taxon>Metazoa</taxon>
        <taxon>Ecdysozoa</taxon>
        <taxon>Nematoda</taxon>
        <taxon>Chromadorea</taxon>
        <taxon>Rhabditida</taxon>
        <taxon>Spirurina</taxon>
        <taxon>Spiruromorpha</taxon>
        <taxon>Filarioidea</taxon>
        <taxon>Onchocercidae</taxon>
        <taxon>Brugia</taxon>
    </lineage>
</organism>
<dbReference type="WBParaSite" id="Bm10972.1">
    <property type="protein sequence ID" value="Bm10972.1"/>
    <property type="gene ID" value="WBGene00231233"/>
</dbReference>
<evidence type="ECO:0000313" key="4">
    <source>
        <dbReference type="WBParaSite" id="Bm10972.1"/>
    </source>
</evidence>
<dbReference type="Proteomes" id="UP000006672">
    <property type="component" value="Unassembled WGS sequence"/>
</dbReference>
<accession>A0A4E9EUH1</accession>
<evidence type="ECO:0000313" key="5">
    <source>
        <dbReference type="WormBase" id="Bm10972"/>
    </source>
</evidence>
<evidence type="ECO:0000313" key="2">
    <source>
        <dbReference type="EMBL" id="VIO86474.1"/>
    </source>
</evidence>
<evidence type="ECO:0000313" key="3">
    <source>
        <dbReference type="Proteomes" id="UP000006672"/>
    </source>
</evidence>
<accession>A0A0K0IQ62</accession>
<reference evidence="1 3" key="1">
    <citation type="journal article" date="2007" name="Science">
        <title>Draft genome of the filarial nematode parasite Brugia malayi.</title>
        <authorList>
            <person name="Ghedin E."/>
            <person name="Wang S."/>
            <person name="Spiro D."/>
            <person name="Caler E."/>
            <person name="Zhao Q."/>
            <person name="Crabtree J."/>
            <person name="Allen J.E."/>
            <person name="Delcher A.L."/>
            <person name="Guiliano D.B."/>
            <person name="Miranda-Saavedra D."/>
            <person name="Angiuoli S.V."/>
            <person name="Creasy T."/>
            <person name="Amedeo P."/>
            <person name="Haas B."/>
            <person name="El-Sayed N.M."/>
            <person name="Wortman J.R."/>
            <person name="Feldblyum T."/>
            <person name="Tallon L."/>
            <person name="Schatz M."/>
            <person name="Shumway M."/>
            <person name="Koo H."/>
            <person name="Salzberg S.L."/>
            <person name="Schobel S."/>
            <person name="Pertea M."/>
            <person name="Pop M."/>
            <person name="White O."/>
            <person name="Barton G.J."/>
            <person name="Carlow C.K."/>
            <person name="Crawford M.J."/>
            <person name="Daub J."/>
            <person name="Dimmic M.W."/>
            <person name="Estes C.F."/>
            <person name="Foster J.M."/>
            <person name="Ganatra M."/>
            <person name="Gregory W.F."/>
            <person name="Johnson N.M."/>
            <person name="Jin J."/>
            <person name="Komuniecki R."/>
            <person name="Korf I."/>
            <person name="Kumar S."/>
            <person name="Laney S."/>
            <person name="Li B.W."/>
            <person name="Li W."/>
            <person name="Lindblom T.H."/>
            <person name="Lustigman S."/>
            <person name="Ma D."/>
            <person name="Maina C.V."/>
            <person name="Martin D.M."/>
            <person name="McCarter J.P."/>
            <person name="McReynolds L."/>
            <person name="Mitreva M."/>
            <person name="Nutman T.B."/>
            <person name="Parkinson J."/>
            <person name="Peregrin-Alvarez J.M."/>
            <person name="Poole C."/>
            <person name="Ren Q."/>
            <person name="Saunders L."/>
            <person name="Sluder A.E."/>
            <person name="Smith K."/>
            <person name="Stanke M."/>
            <person name="Unnasch T.R."/>
            <person name="Ware J."/>
            <person name="Wei A.D."/>
            <person name="Weil G."/>
            <person name="Williams D.J."/>
            <person name="Zhang Y."/>
            <person name="Williams S.A."/>
            <person name="Fraser-Liggett C."/>
            <person name="Slatko B."/>
            <person name="Blaxter M.L."/>
            <person name="Scott A.L."/>
        </authorList>
    </citation>
    <scope>NUCLEOTIDE SEQUENCE</scope>
    <source>
        <strain evidence="1 3">FR3</strain>
    </source>
</reference>
<dbReference type="WormBase" id="Bm10972">
    <property type="protein sequence ID" value="BM19578"/>
    <property type="gene ID" value="WBGene00231233"/>
</dbReference>
<dbReference type="AlphaFoldDB" id="A0A0K0IQ62"/>
<name>A0A0K0IQ62_BRUMA</name>
<dbReference type="KEGG" id="bmy:BM_BM10972"/>
<reference evidence="2" key="3">
    <citation type="submission" date="2019-04" db="EMBL/GenBank/DDBJ databases">
        <authorList>
            <person name="Howe K."/>
            <person name="Paulini M."/>
            <person name="Williams G."/>
        </authorList>
    </citation>
    <scope>NUCLEOTIDE SEQUENCE [LARGE SCALE GENOMIC DNA]</scope>
    <source>
        <strain evidence="2">FR3</strain>
    </source>
</reference>
<dbReference type="EMBL" id="LN857014">
    <property type="protein sequence ID" value="CRZ25993.1"/>
    <property type="molecule type" value="Genomic_DNA"/>
</dbReference>
<protein>
    <submittedName>
        <fullName evidence="1 4">Bm10972</fullName>
    </submittedName>
</protein>
<proteinExistence type="predicted"/>
<gene>
    <name evidence="1 4 5" type="ORF">Bm10972</name>
    <name evidence="2" type="ORF">BM_BM10972</name>
    <name evidence="1" type="ORF">BM_Bm10972</name>
</gene>
<dbReference type="GeneID" id="6102889"/>